<organism evidence="1 2">
    <name type="scientific">Actinomadura chibensis</name>
    <dbReference type="NCBI Taxonomy" id="392828"/>
    <lineage>
        <taxon>Bacteria</taxon>
        <taxon>Bacillati</taxon>
        <taxon>Actinomycetota</taxon>
        <taxon>Actinomycetes</taxon>
        <taxon>Streptosporangiales</taxon>
        <taxon>Thermomonosporaceae</taxon>
        <taxon>Actinomadura</taxon>
    </lineage>
</organism>
<dbReference type="SUPFAM" id="SSF56235">
    <property type="entry name" value="N-terminal nucleophile aminohydrolases (Ntn hydrolases)"/>
    <property type="match status" value="1"/>
</dbReference>
<keyword evidence="2" id="KW-1185">Reference proteome</keyword>
<dbReference type="Gene3D" id="3.60.20.10">
    <property type="entry name" value="Glutamine Phosphoribosylpyrophosphate, subunit 1, domain 1"/>
    <property type="match status" value="1"/>
</dbReference>
<dbReference type="InterPro" id="IPR029055">
    <property type="entry name" value="Ntn_hydrolases_N"/>
</dbReference>
<dbReference type="STRING" id="1220554.GCA_001552135_03395"/>
<protein>
    <submittedName>
        <fullName evidence="1">DUF1028 domain-containing protein</fullName>
    </submittedName>
</protein>
<accession>A0A5D0NQK2</accession>
<dbReference type="AlphaFoldDB" id="A0A5D0NQK2"/>
<dbReference type="PANTHER" id="PTHR39328">
    <property type="entry name" value="BLL2871 PROTEIN"/>
    <property type="match status" value="1"/>
</dbReference>
<comment type="caution">
    <text evidence="1">The sequence shown here is derived from an EMBL/GenBank/DDBJ whole genome shotgun (WGS) entry which is preliminary data.</text>
</comment>
<dbReference type="PANTHER" id="PTHR39328:SF1">
    <property type="entry name" value="BLL2871 PROTEIN"/>
    <property type="match status" value="1"/>
</dbReference>
<evidence type="ECO:0000313" key="1">
    <source>
        <dbReference type="EMBL" id="TYB46351.1"/>
    </source>
</evidence>
<gene>
    <name evidence="1" type="ORF">FXF69_13870</name>
</gene>
<dbReference type="EMBL" id="VSFG01000002">
    <property type="protein sequence ID" value="TYB46351.1"/>
    <property type="molecule type" value="Genomic_DNA"/>
</dbReference>
<sequence>MTFSIIGMDPATGHLGFASQSHFFGVGAVVGRAEAGVGAVVSQAFANTDWPHLGLDGLRAGQAPAEIVAELVAADPLADYRQLLVMDAAGEHAAHTGGRCAPETGGAAGPDVIAAGNMLAAGDVADAMVAAAAEASAPLAHRLVRALAAAEAAGGDARGSQSACVTVVGGERSATPWREVLVDVRVDDHPDPVGELARLLPVQEAFGVVGATLFAPPLVIGDPTGIEDGAEAATAALAGAAGKLGANREADLWRAVVLIRSGAAEEGARLLDELTAARPALAGFVAGLARVGILP</sequence>
<dbReference type="Proteomes" id="UP000323380">
    <property type="component" value="Unassembled WGS sequence"/>
</dbReference>
<name>A0A5D0NQK2_9ACTN</name>
<proteinExistence type="predicted"/>
<evidence type="ECO:0000313" key="2">
    <source>
        <dbReference type="Proteomes" id="UP000323380"/>
    </source>
</evidence>
<dbReference type="RefSeq" id="WP_067892178.1">
    <property type="nucleotide sequence ID" value="NZ_VSFG01000002.1"/>
</dbReference>
<reference evidence="1 2" key="1">
    <citation type="submission" date="2019-08" db="EMBL/GenBank/DDBJ databases">
        <title>Actinomadura sp. nov. CYP1-5 isolated from mountain soil.</title>
        <authorList>
            <person name="Songsumanus A."/>
            <person name="Kuncharoen N."/>
            <person name="Kudo T."/>
            <person name="Yuki M."/>
            <person name="Igarashi Y."/>
            <person name="Tanasupawat S."/>
        </authorList>
    </citation>
    <scope>NUCLEOTIDE SEQUENCE [LARGE SCALE GENOMIC DNA]</scope>
    <source>
        <strain evidence="1 2">JCM 14158</strain>
    </source>
</reference>
<dbReference type="Pfam" id="PF06267">
    <property type="entry name" value="DUF1028"/>
    <property type="match status" value="1"/>
</dbReference>
<dbReference type="InterPro" id="IPR010430">
    <property type="entry name" value="DUF1028"/>
</dbReference>